<evidence type="ECO:0000256" key="7">
    <source>
        <dbReference type="ARBA" id="ARBA00019373"/>
    </source>
</evidence>
<keyword evidence="14" id="KW-0443">Lipid metabolism</keyword>
<feature type="transmembrane region" description="Helical" evidence="19">
    <location>
        <begin position="284"/>
        <end position="302"/>
    </location>
</feature>
<gene>
    <name evidence="20" type="ORF">FHS81_001996</name>
</gene>
<comment type="catalytic activity">
    <reaction evidence="1 18">
        <text>a 1,2-diacyl-sn-glycero-3-phosphate + CTP + H(+) = a CDP-1,2-diacyl-sn-glycerol + diphosphate</text>
        <dbReference type="Rhea" id="RHEA:16229"/>
        <dbReference type="ChEBI" id="CHEBI:15378"/>
        <dbReference type="ChEBI" id="CHEBI:33019"/>
        <dbReference type="ChEBI" id="CHEBI:37563"/>
        <dbReference type="ChEBI" id="CHEBI:58332"/>
        <dbReference type="ChEBI" id="CHEBI:58608"/>
        <dbReference type="EC" id="2.7.7.41"/>
    </reaction>
</comment>
<keyword evidence="8" id="KW-1003">Cell membrane</keyword>
<dbReference type="UniPathway" id="UPA00557">
    <property type="reaction ID" value="UER00614"/>
</dbReference>
<comment type="pathway">
    <text evidence="3 18">Phospholipid metabolism; CDP-diacylglycerol biosynthesis; CDP-diacylglycerol from sn-glycerol 3-phosphate: step 3/3.</text>
</comment>
<protein>
    <recommendedName>
        <fullName evidence="7 18">Phosphatidate cytidylyltransferase</fullName>
        <ecNumber evidence="6 18">2.7.7.41</ecNumber>
    </recommendedName>
</protein>
<evidence type="ECO:0000256" key="6">
    <source>
        <dbReference type="ARBA" id="ARBA00012487"/>
    </source>
</evidence>
<dbReference type="InterPro" id="IPR000374">
    <property type="entry name" value="PC_trans"/>
</dbReference>
<evidence type="ECO:0000256" key="16">
    <source>
        <dbReference type="ARBA" id="ARBA00023209"/>
    </source>
</evidence>
<evidence type="ECO:0000256" key="4">
    <source>
        <dbReference type="ARBA" id="ARBA00005189"/>
    </source>
</evidence>
<proteinExistence type="inferred from homology"/>
<keyword evidence="9" id="KW-0444">Lipid biosynthesis</keyword>
<dbReference type="GO" id="GO:0005886">
    <property type="term" value="C:plasma membrane"/>
    <property type="evidence" value="ECO:0007669"/>
    <property type="project" value="UniProtKB-SubCell"/>
</dbReference>
<keyword evidence="15 19" id="KW-0472">Membrane</keyword>
<evidence type="ECO:0000256" key="3">
    <source>
        <dbReference type="ARBA" id="ARBA00005119"/>
    </source>
</evidence>
<accession>A0A7W5Z4H2</accession>
<evidence type="ECO:0000256" key="15">
    <source>
        <dbReference type="ARBA" id="ARBA00023136"/>
    </source>
</evidence>
<evidence type="ECO:0000256" key="19">
    <source>
        <dbReference type="SAM" id="Phobius"/>
    </source>
</evidence>
<feature type="transmembrane region" description="Helical" evidence="19">
    <location>
        <begin position="136"/>
        <end position="155"/>
    </location>
</feature>
<reference evidence="20 21" key="1">
    <citation type="submission" date="2020-08" db="EMBL/GenBank/DDBJ databases">
        <title>Genomic Encyclopedia of Type Strains, Phase IV (KMG-IV): sequencing the most valuable type-strain genomes for metagenomic binning, comparative biology and taxonomic classification.</title>
        <authorList>
            <person name="Goeker M."/>
        </authorList>
    </citation>
    <scope>NUCLEOTIDE SEQUENCE [LARGE SCALE GENOMIC DNA]</scope>
    <source>
        <strain evidence="20 21">DSM 28760</strain>
    </source>
</reference>
<dbReference type="EMBL" id="JACICC010000004">
    <property type="protein sequence ID" value="MBB3809908.1"/>
    <property type="molecule type" value="Genomic_DNA"/>
</dbReference>
<keyword evidence="16" id="KW-0594">Phospholipid biosynthesis</keyword>
<feature type="transmembrane region" description="Helical" evidence="19">
    <location>
        <begin position="73"/>
        <end position="90"/>
    </location>
</feature>
<evidence type="ECO:0000256" key="18">
    <source>
        <dbReference type="RuleBase" id="RU003938"/>
    </source>
</evidence>
<feature type="transmembrane region" description="Helical" evidence="19">
    <location>
        <begin position="96"/>
        <end position="115"/>
    </location>
</feature>
<dbReference type="GO" id="GO:0016024">
    <property type="term" value="P:CDP-diacylglycerol biosynthetic process"/>
    <property type="evidence" value="ECO:0007669"/>
    <property type="project" value="UniProtKB-UniPathway"/>
</dbReference>
<keyword evidence="13 19" id="KW-1133">Transmembrane helix</keyword>
<evidence type="ECO:0000256" key="10">
    <source>
        <dbReference type="ARBA" id="ARBA00022679"/>
    </source>
</evidence>
<keyword evidence="17" id="KW-1208">Phospholipid metabolism</keyword>
<comment type="similarity">
    <text evidence="5 18">Belongs to the CDS family.</text>
</comment>
<dbReference type="AlphaFoldDB" id="A0A7W5Z4H2"/>
<name>A0A7W5Z4H2_9HYPH</name>
<keyword evidence="11 18" id="KW-0812">Transmembrane</keyword>
<feature type="transmembrane region" description="Helical" evidence="19">
    <location>
        <begin position="229"/>
        <end position="251"/>
    </location>
</feature>
<evidence type="ECO:0000256" key="14">
    <source>
        <dbReference type="ARBA" id="ARBA00023098"/>
    </source>
</evidence>
<evidence type="ECO:0000256" key="9">
    <source>
        <dbReference type="ARBA" id="ARBA00022516"/>
    </source>
</evidence>
<organism evidence="20 21">
    <name type="scientific">Pseudochelatococcus contaminans</name>
    <dbReference type="NCBI Taxonomy" id="1538103"/>
    <lineage>
        <taxon>Bacteria</taxon>
        <taxon>Pseudomonadati</taxon>
        <taxon>Pseudomonadota</taxon>
        <taxon>Alphaproteobacteria</taxon>
        <taxon>Hyphomicrobiales</taxon>
        <taxon>Chelatococcaceae</taxon>
        <taxon>Pseudochelatococcus</taxon>
    </lineage>
</organism>
<feature type="transmembrane region" description="Helical" evidence="19">
    <location>
        <begin position="161"/>
        <end position="182"/>
    </location>
</feature>
<comment type="subcellular location">
    <subcellularLocation>
        <location evidence="2">Cell membrane</location>
        <topology evidence="2">Multi-pass membrane protein</topology>
    </subcellularLocation>
</comment>
<evidence type="ECO:0000313" key="21">
    <source>
        <dbReference type="Proteomes" id="UP000537592"/>
    </source>
</evidence>
<evidence type="ECO:0000256" key="2">
    <source>
        <dbReference type="ARBA" id="ARBA00004651"/>
    </source>
</evidence>
<feature type="transmembrane region" description="Helical" evidence="19">
    <location>
        <begin position="203"/>
        <end position="223"/>
    </location>
</feature>
<dbReference type="RefSeq" id="WP_183752471.1">
    <property type="nucleotide sequence ID" value="NZ_JACICC010000004.1"/>
</dbReference>
<dbReference type="EC" id="2.7.7.41" evidence="6 18"/>
<evidence type="ECO:0000313" key="20">
    <source>
        <dbReference type="EMBL" id="MBB3809908.1"/>
    </source>
</evidence>
<comment type="caution">
    <text evidence="20">The sequence shown here is derived from an EMBL/GenBank/DDBJ whole genome shotgun (WGS) entry which is preliminary data.</text>
</comment>
<evidence type="ECO:0000256" key="8">
    <source>
        <dbReference type="ARBA" id="ARBA00022475"/>
    </source>
</evidence>
<evidence type="ECO:0000256" key="17">
    <source>
        <dbReference type="ARBA" id="ARBA00023264"/>
    </source>
</evidence>
<keyword evidence="10 18" id="KW-0808">Transferase</keyword>
<comment type="pathway">
    <text evidence="4">Lipid metabolism.</text>
</comment>
<evidence type="ECO:0000256" key="1">
    <source>
        <dbReference type="ARBA" id="ARBA00001698"/>
    </source>
</evidence>
<keyword evidence="12 18" id="KW-0548">Nucleotidyltransferase</keyword>
<dbReference type="Pfam" id="PF01148">
    <property type="entry name" value="CTP_transf_1"/>
    <property type="match status" value="1"/>
</dbReference>
<evidence type="ECO:0000256" key="13">
    <source>
        <dbReference type="ARBA" id="ARBA00022989"/>
    </source>
</evidence>
<evidence type="ECO:0000256" key="11">
    <source>
        <dbReference type="ARBA" id="ARBA00022692"/>
    </source>
</evidence>
<dbReference type="GO" id="GO:0004605">
    <property type="term" value="F:phosphatidate cytidylyltransferase activity"/>
    <property type="evidence" value="ECO:0007669"/>
    <property type="project" value="UniProtKB-EC"/>
</dbReference>
<dbReference type="PANTHER" id="PTHR46382">
    <property type="entry name" value="PHOSPHATIDATE CYTIDYLYLTRANSFERASE"/>
    <property type="match status" value="1"/>
</dbReference>
<evidence type="ECO:0000256" key="12">
    <source>
        <dbReference type="ARBA" id="ARBA00022695"/>
    </source>
</evidence>
<dbReference type="PANTHER" id="PTHR46382:SF1">
    <property type="entry name" value="PHOSPHATIDATE CYTIDYLYLTRANSFERASE"/>
    <property type="match status" value="1"/>
</dbReference>
<keyword evidence="21" id="KW-1185">Reference proteome</keyword>
<dbReference type="PROSITE" id="PS01315">
    <property type="entry name" value="CDS"/>
    <property type="match status" value="1"/>
</dbReference>
<evidence type="ECO:0000256" key="5">
    <source>
        <dbReference type="ARBA" id="ARBA00010185"/>
    </source>
</evidence>
<dbReference type="Proteomes" id="UP000537592">
    <property type="component" value="Unassembled WGS sequence"/>
</dbReference>
<sequence length="303" mass="31558">MTRYIRWSELQKRVASALLLAIAAVAATGFGGISFALMWAVASFCVVVEWLVLIAPKTEVDAAPTSLNSRRILLFRILAAFGIAGLPVFLSLGSVGAFVVSVFIALIGCTGWVFVASGTGAQDEAWSHQFGRRIAVWVLAGLLCGVLIGIVPLLARSVPVIGIALVAWMFAVVWTTDIAAFFSGRAIGGPKLWPRVSPNKTWAGFWGGAAGGCIAGWIVWLIAEALTGASLLSAVPVLAISFAASIVGQAGDLAESAFKRRAGVKDSGQLIPGHGGVLDRVDSFMAVCLLVALGLAVGFPTIH</sequence>